<name>A0A0A9FFY0_ARUDO</name>
<accession>A0A0A9FFY0</accession>
<reference evidence="1" key="1">
    <citation type="submission" date="2014-09" db="EMBL/GenBank/DDBJ databases">
        <authorList>
            <person name="Magalhaes I.L.F."/>
            <person name="Oliveira U."/>
            <person name="Santos F.R."/>
            <person name="Vidigal T.H.D.A."/>
            <person name="Brescovit A.D."/>
            <person name="Santos A.J."/>
        </authorList>
    </citation>
    <scope>NUCLEOTIDE SEQUENCE</scope>
    <source>
        <tissue evidence="1">Shoot tissue taken approximately 20 cm above the soil surface</tissue>
    </source>
</reference>
<dbReference type="EMBL" id="GBRH01190748">
    <property type="protein sequence ID" value="JAE07148.1"/>
    <property type="molecule type" value="Transcribed_RNA"/>
</dbReference>
<evidence type="ECO:0000313" key="1">
    <source>
        <dbReference type="EMBL" id="JAE07148.1"/>
    </source>
</evidence>
<reference evidence="1" key="2">
    <citation type="journal article" date="2015" name="Data Brief">
        <title>Shoot transcriptome of the giant reed, Arundo donax.</title>
        <authorList>
            <person name="Barrero R.A."/>
            <person name="Guerrero F.D."/>
            <person name="Moolhuijzen P."/>
            <person name="Goolsby J.A."/>
            <person name="Tidwell J."/>
            <person name="Bellgard S.E."/>
            <person name="Bellgard M.I."/>
        </authorList>
    </citation>
    <scope>NUCLEOTIDE SEQUENCE</scope>
    <source>
        <tissue evidence="1">Shoot tissue taken approximately 20 cm above the soil surface</tissue>
    </source>
</reference>
<organism evidence="1">
    <name type="scientific">Arundo donax</name>
    <name type="common">Giant reed</name>
    <name type="synonym">Donax arundinaceus</name>
    <dbReference type="NCBI Taxonomy" id="35708"/>
    <lineage>
        <taxon>Eukaryota</taxon>
        <taxon>Viridiplantae</taxon>
        <taxon>Streptophyta</taxon>
        <taxon>Embryophyta</taxon>
        <taxon>Tracheophyta</taxon>
        <taxon>Spermatophyta</taxon>
        <taxon>Magnoliopsida</taxon>
        <taxon>Liliopsida</taxon>
        <taxon>Poales</taxon>
        <taxon>Poaceae</taxon>
        <taxon>PACMAD clade</taxon>
        <taxon>Arundinoideae</taxon>
        <taxon>Arundineae</taxon>
        <taxon>Arundo</taxon>
    </lineage>
</organism>
<proteinExistence type="predicted"/>
<protein>
    <submittedName>
        <fullName evidence="1">Uncharacterized protein</fullName>
    </submittedName>
</protein>
<sequence length="17" mass="1749">MASSIFTPLGKLSVLKG</sequence>
<dbReference type="AlphaFoldDB" id="A0A0A9FFY0"/>